<sequence length="163" mass="17473">MKWVLGIFAGLLLLVGVGAGAYFLGKSSSAPEGEAAATAAAVPDPATPAESATDAPAAEEEPQPPRKVEEALKPPNWPRFSIELASFRSLDNARSYQAEMARRDLKTEMVEIVDAAGHSWYHIRVGEFDDPRQAAARMPDVERKAGLFGIVVTEIRPAGTEAQ</sequence>
<keyword evidence="4" id="KW-1185">Reference proteome</keyword>
<protein>
    <submittedName>
        <fullName evidence="3">Sporulation related domain-containing protein</fullName>
    </submittedName>
</protein>
<dbReference type="InterPro" id="IPR007730">
    <property type="entry name" value="SPOR-like_dom"/>
</dbReference>
<reference evidence="3 4" key="1">
    <citation type="submission" date="2017-09" db="EMBL/GenBank/DDBJ databases">
        <authorList>
            <person name="Ehlers B."/>
            <person name="Leendertz F.H."/>
        </authorList>
    </citation>
    <scope>NUCLEOTIDE SEQUENCE [LARGE SCALE GENOMIC DNA]</scope>
    <source>
        <strain evidence="3 4">USBA 140</strain>
    </source>
</reference>
<dbReference type="InterPro" id="IPR036680">
    <property type="entry name" value="SPOR-like_sf"/>
</dbReference>
<dbReference type="Gene3D" id="3.30.70.1070">
    <property type="entry name" value="Sporulation related repeat"/>
    <property type="match status" value="1"/>
</dbReference>
<dbReference type="GO" id="GO:0042834">
    <property type="term" value="F:peptidoglycan binding"/>
    <property type="evidence" value="ECO:0007669"/>
    <property type="project" value="InterPro"/>
</dbReference>
<evidence type="ECO:0000259" key="2">
    <source>
        <dbReference type="PROSITE" id="PS51724"/>
    </source>
</evidence>
<dbReference type="PROSITE" id="PS51724">
    <property type="entry name" value="SPOR"/>
    <property type="match status" value="1"/>
</dbReference>
<dbReference type="Proteomes" id="UP000219621">
    <property type="component" value="Unassembled WGS sequence"/>
</dbReference>
<proteinExistence type="predicted"/>
<evidence type="ECO:0000313" key="4">
    <source>
        <dbReference type="Proteomes" id="UP000219621"/>
    </source>
</evidence>
<name>A0A286GXY4_9PROT</name>
<evidence type="ECO:0000313" key="3">
    <source>
        <dbReference type="EMBL" id="SOE00368.1"/>
    </source>
</evidence>
<feature type="domain" description="SPOR" evidence="2">
    <location>
        <begin position="74"/>
        <end position="154"/>
    </location>
</feature>
<feature type="compositionally biased region" description="Basic and acidic residues" evidence="1">
    <location>
        <begin position="63"/>
        <end position="72"/>
    </location>
</feature>
<feature type="compositionally biased region" description="Low complexity" evidence="1">
    <location>
        <begin position="33"/>
        <end position="56"/>
    </location>
</feature>
<accession>A0A286GXY4</accession>
<evidence type="ECO:0000256" key="1">
    <source>
        <dbReference type="SAM" id="MobiDB-lite"/>
    </source>
</evidence>
<dbReference type="EMBL" id="OCNJ01000012">
    <property type="protein sequence ID" value="SOE00368.1"/>
    <property type="molecule type" value="Genomic_DNA"/>
</dbReference>
<dbReference type="AlphaFoldDB" id="A0A286GXY4"/>
<organism evidence="3 4">
    <name type="scientific">Caenispirillum bisanense</name>
    <dbReference type="NCBI Taxonomy" id="414052"/>
    <lineage>
        <taxon>Bacteria</taxon>
        <taxon>Pseudomonadati</taxon>
        <taxon>Pseudomonadota</taxon>
        <taxon>Alphaproteobacteria</taxon>
        <taxon>Rhodospirillales</taxon>
        <taxon>Novispirillaceae</taxon>
        <taxon>Caenispirillum</taxon>
    </lineage>
</organism>
<dbReference type="SUPFAM" id="SSF110997">
    <property type="entry name" value="Sporulation related repeat"/>
    <property type="match status" value="1"/>
</dbReference>
<dbReference type="Pfam" id="PF05036">
    <property type="entry name" value="SPOR"/>
    <property type="match status" value="1"/>
</dbReference>
<gene>
    <name evidence="3" type="ORF">SAMN05421508_11259</name>
</gene>
<dbReference type="RefSeq" id="WP_097281176.1">
    <property type="nucleotide sequence ID" value="NZ_OCNJ01000012.1"/>
</dbReference>
<feature type="region of interest" description="Disordered" evidence="1">
    <location>
        <begin position="33"/>
        <end position="74"/>
    </location>
</feature>